<evidence type="ECO:0000313" key="4">
    <source>
        <dbReference type="Proteomes" id="UP000305778"/>
    </source>
</evidence>
<dbReference type="RefSeq" id="WP_136723726.1">
    <property type="nucleotide sequence ID" value="NZ_SUMC01000009.1"/>
</dbReference>
<gene>
    <name evidence="3" type="ORF">FCI23_13375</name>
</gene>
<sequence length="418" mass="45292">MRRPRTRTLGVLGVCLALLAGLAVAVNAYRWNGSVTLLANWTGDNEKNFTAQVISRFEKKYRIHVIYQGSSAESQVLAADLETGTPPDVAVLPGPGELADYAYGGHLQPLDSLVGTKDFSTTWMPKVTGPHRTTHIYWVPVKADLKSMVWHPATLSSGRLAAAAAKPDAWCLGMGSGATSGWPGTDWLEDILLQQAGSKVYSQWATGNLNWSDQRVQRAWTTWGALVGAGTPHISKALTTDYDKASGGAAKRPATCRLEHQASFVRDSWQKVHGTYAPSAAVIPEADPNANRWEVSGDLAAMLRDTRQASLLIRYLASDTVQRAWNTTKSGFSANKKVLREAYKGDQTAERIATTLSDPSAELCWDASDAMPPAMRDAFTLAALRFLATGDLKTQLAVLETVRARRDPARLTSVCGHG</sequence>
<name>A0A4U0SMX5_9ACTN</name>
<dbReference type="AlphaFoldDB" id="A0A4U0SMX5"/>
<comment type="caution">
    <text evidence="3">The sequence shown here is derived from an EMBL/GenBank/DDBJ whole genome shotgun (WGS) entry which is preliminary data.</text>
</comment>
<dbReference type="PANTHER" id="PTHR43649:SF29">
    <property type="entry name" value="OSMOPROTECTIVE COMPOUNDS-BINDING PROTEIN GGTB"/>
    <property type="match status" value="1"/>
</dbReference>
<dbReference type="PANTHER" id="PTHR43649">
    <property type="entry name" value="ARABINOSE-BINDING PROTEIN-RELATED"/>
    <property type="match status" value="1"/>
</dbReference>
<accession>A0A4U0SMX5</accession>
<keyword evidence="4" id="KW-1185">Reference proteome</keyword>
<dbReference type="InterPro" id="IPR050490">
    <property type="entry name" value="Bact_solute-bd_prot1"/>
</dbReference>
<evidence type="ECO:0000256" key="1">
    <source>
        <dbReference type="ARBA" id="ARBA00008520"/>
    </source>
</evidence>
<dbReference type="OrthoDB" id="8663148at2"/>
<dbReference type="Gene3D" id="3.40.190.10">
    <property type="entry name" value="Periplasmic binding protein-like II"/>
    <property type="match status" value="2"/>
</dbReference>
<protein>
    <submittedName>
        <fullName evidence="3">Extracellular solute-binding protein</fullName>
    </submittedName>
</protein>
<dbReference type="Pfam" id="PF01547">
    <property type="entry name" value="SBP_bac_1"/>
    <property type="match status" value="1"/>
</dbReference>
<evidence type="ECO:0000256" key="2">
    <source>
        <dbReference type="ARBA" id="ARBA00022448"/>
    </source>
</evidence>
<evidence type="ECO:0000313" key="3">
    <source>
        <dbReference type="EMBL" id="TKA11314.1"/>
    </source>
</evidence>
<proteinExistence type="inferred from homology"/>
<dbReference type="SUPFAM" id="SSF53850">
    <property type="entry name" value="Periplasmic binding protein-like II"/>
    <property type="match status" value="1"/>
</dbReference>
<keyword evidence="2" id="KW-0813">Transport</keyword>
<dbReference type="EMBL" id="SUMC01000009">
    <property type="protein sequence ID" value="TKA11314.1"/>
    <property type="molecule type" value="Genomic_DNA"/>
</dbReference>
<dbReference type="InterPro" id="IPR006059">
    <property type="entry name" value="SBP"/>
</dbReference>
<reference evidence="3 4" key="1">
    <citation type="submission" date="2019-04" db="EMBL/GenBank/DDBJ databases">
        <title>Streptomyces oryziradicis sp. nov., a novel actinomycete isolated from rhizosphere soil of rice (Oryza sativa L.).</title>
        <authorList>
            <person name="Li C."/>
        </authorList>
    </citation>
    <scope>NUCLEOTIDE SEQUENCE [LARGE SCALE GENOMIC DNA]</scope>
    <source>
        <strain evidence="3 4">NEAU-C40</strain>
    </source>
</reference>
<dbReference type="Proteomes" id="UP000305778">
    <property type="component" value="Unassembled WGS sequence"/>
</dbReference>
<organism evidence="3 4">
    <name type="scientific">Actinacidiphila oryziradicis</name>
    <dbReference type="NCBI Taxonomy" id="2571141"/>
    <lineage>
        <taxon>Bacteria</taxon>
        <taxon>Bacillati</taxon>
        <taxon>Actinomycetota</taxon>
        <taxon>Actinomycetes</taxon>
        <taxon>Kitasatosporales</taxon>
        <taxon>Streptomycetaceae</taxon>
        <taxon>Actinacidiphila</taxon>
    </lineage>
</organism>
<comment type="similarity">
    <text evidence="1">Belongs to the bacterial solute-binding protein 1 family.</text>
</comment>